<dbReference type="AlphaFoldDB" id="A0A1J1HHZ8"/>
<reference evidence="2 3" key="1">
    <citation type="submission" date="2015-04" db="EMBL/GenBank/DDBJ databases">
        <authorList>
            <consortium name="Pathogen Informatics"/>
        </authorList>
    </citation>
    <scope>NUCLEOTIDE SEQUENCE [LARGE SCALE GENOMIC DNA]</scope>
    <source>
        <strain evidence="2 3">SGS1</strain>
    </source>
</reference>
<protein>
    <submittedName>
        <fullName evidence="2">Uncharacterized protein</fullName>
    </submittedName>
</protein>
<keyword evidence="3" id="KW-1185">Reference proteome</keyword>
<organism evidence="2 3">
    <name type="scientific">Plasmodium relictum</name>
    <dbReference type="NCBI Taxonomy" id="85471"/>
    <lineage>
        <taxon>Eukaryota</taxon>
        <taxon>Sar</taxon>
        <taxon>Alveolata</taxon>
        <taxon>Apicomplexa</taxon>
        <taxon>Aconoidasida</taxon>
        <taxon>Haemosporida</taxon>
        <taxon>Plasmodiidae</taxon>
        <taxon>Plasmodium</taxon>
        <taxon>Plasmodium (Haemamoeba)</taxon>
    </lineage>
</organism>
<feature type="region of interest" description="Disordered" evidence="1">
    <location>
        <begin position="251"/>
        <end position="274"/>
    </location>
</feature>
<proteinExistence type="predicted"/>
<feature type="compositionally biased region" description="Basic and acidic residues" evidence="1">
    <location>
        <begin position="251"/>
        <end position="263"/>
    </location>
</feature>
<dbReference type="OrthoDB" id="392389at2759"/>
<dbReference type="EMBL" id="LN835308">
    <property type="protein sequence ID" value="CRH03901.1"/>
    <property type="molecule type" value="Genomic_DNA"/>
</dbReference>
<dbReference type="RefSeq" id="XP_028535907.1">
    <property type="nucleotide sequence ID" value="XM_028678797.1"/>
</dbReference>
<name>A0A1J1HHZ8_PLARL</name>
<gene>
    <name evidence="2" type="ORF">PRELSG_1325900</name>
</gene>
<dbReference type="VEuPathDB" id="PlasmoDB:PRELSG_1325900"/>
<sequence>MDRKQNENFNEKEIQSFFNEIDNLFNEEDNNNSVKKEDELNEKCFQLIKKKKDSDKLSIQSKLNLFIEEVEFINNVLDTYEKEKEKSENENFLKKDGINESEDILNDLIYLELGLKDSENTNETKKLLIKISENLYKIKSKEFILTIKKSLDIRINDFRKNEISEEYFSKKINEIYLDTKNQLDHEIAEEEKKSKDNIIEISKNILKDSTSNLVDMNSESNLIQSFPLKECNSKIYKNEWDTINTNDKIKEKSTNNKNADKTAHTKKNKKEQKIESSNFFHKKKLKLVERWNKVAEETKLLNDYDSSY</sequence>
<dbReference type="Proteomes" id="UP000220158">
    <property type="component" value="Chromosome 13"/>
</dbReference>
<evidence type="ECO:0000313" key="2">
    <source>
        <dbReference type="EMBL" id="CRH03901.1"/>
    </source>
</evidence>
<evidence type="ECO:0000256" key="1">
    <source>
        <dbReference type="SAM" id="MobiDB-lite"/>
    </source>
</evidence>
<evidence type="ECO:0000313" key="3">
    <source>
        <dbReference type="Proteomes" id="UP000220158"/>
    </source>
</evidence>
<dbReference type="GeneID" id="39738192"/>
<dbReference type="KEGG" id="prel:PRELSG_1325900"/>
<accession>A0A1J1HHZ8</accession>